<proteinExistence type="inferred from homology"/>
<dbReference type="PRINTS" id="PR00081">
    <property type="entry name" value="GDHRDH"/>
</dbReference>
<dbReference type="AlphaFoldDB" id="A0A7Z0JCU2"/>
<evidence type="ECO:0000256" key="1">
    <source>
        <dbReference type="ARBA" id="ARBA00006484"/>
    </source>
</evidence>
<dbReference type="FunFam" id="3.40.50.720:FF:000084">
    <property type="entry name" value="Short-chain dehydrogenase reductase"/>
    <property type="match status" value="1"/>
</dbReference>
<keyword evidence="6" id="KW-1185">Reference proteome</keyword>
<dbReference type="CDD" id="cd05233">
    <property type="entry name" value="SDR_c"/>
    <property type="match status" value="1"/>
</dbReference>
<dbReference type="EMBL" id="JACCFS010000001">
    <property type="protein sequence ID" value="NYJ37818.1"/>
    <property type="molecule type" value="Genomic_DNA"/>
</dbReference>
<dbReference type="InterPro" id="IPR020904">
    <property type="entry name" value="Sc_DH/Rdtase_CS"/>
</dbReference>
<dbReference type="Gene3D" id="3.40.50.720">
    <property type="entry name" value="NAD(P)-binding Rossmann-like Domain"/>
    <property type="match status" value="1"/>
</dbReference>
<feature type="region of interest" description="Disordered" evidence="4">
    <location>
        <begin position="1"/>
        <end position="27"/>
    </location>
</feature>
<evidence type="ECO:0000256" key="4">
    <source>
        <dbReference type="SAM" id="MobiDB-lite"/>
    </source>
</evidence>
<evidence type="ECO:0000313" key="5">
    <source>
        <dbReference type="EMBL" id="NYJ37818.1"/>
    </source>
</evidence>
<dbReference type="InterPro" id="IPR036291">
    <property type="entry name" value="NAD(P)-bd_dom_sf"/>
</dbReference>
<dbReference type="PANTHER" id="PTHR43639">
    <property type="entry name" value="OXIDOREDUCTASE, SHORT-CHAIN DEHYDROGENASE/REDUCTASE FAMILY (AFU_ORTHOLOGUE AFUA_5G02870)"/>
    <property type="match status" value="1"/>
</dbReference>
<feature type="compositionally biased region" description="Low complexity" evidence="4">
    <location>
        <begin position="1"/>
        <end position="13"/>
    </location>
</feature>
<accession>A0A7Z0JCU2</accession>
<dbReference type="Pfam" id="PF00106">
    <property type="entry name" value="adh_short"/>
    <property type="match status" value="1"/>
</dbReference>
<reference evidence="5 6" key="1">
    <citation type="submission" date="2020-07" db="EMBL/GenBank/DDBJ databases">
        <title>Sequencing the genomes of 1000 actinobacteria strains.</title>
        <authorList>
            <person name="Klenk H.-P."/>
        </authorList>
    </citation>
    <scope>NUCLEOTIDE SEQUENCE [LARGE SCALE GENOMIC DNA]</scope>
    <source>
        <strain evidence="5 6">DSM 44442</strain>
    </source>
</reference>
<sequence>MPSSDDFSRSTSPSPAPAPGASPSGRGVLVTGASRGIGRAVATAFAEAGDRVAVHCGTRPDEAERTLAGLPGEGHVLLQADISDPDATADLVERAAAALGGLAVLVNNAAVNLAHPVATTSFEDWQRAWRSTLDVNVLGAANASYVAARHMIDAGTRGHIVNVGSRGAFRGEPDHPAYGASKAALHALGQSLAVALAPHGITVASVAPGFVETERVAERLTPQVRADSPFGRVATPREVASAVRYLASPEAVWSSGAVLDVNGASHLR</sequence>
<keyword evidence="2" id="KW-0560">Oxidoreductase</keyword>
<organism evidence="5 6">
    <name type="scientific">Nocardiopsis aegyptia</name>
    <dbReference type="NCBI Taxonomy" id="220378"/>
    <lineage>
        <taxon>Bacteria</taxon>
        <taxon>Bacillati</taxon>
        <taxon>Actinomycetota</taxon>
        <taxon>Actinomycetes</taxon>
        <taxon>Streptosporangiales</taxon>
        <taxon>Nocardiopsidaceae</taxon>
        <taxon>Nocardiopsis</taxon>
    </lineage>
</organism>
<dbReference type="InterPro" id="IPR002347">
    <property type="entry name" value="SDR_fam"/>
</dbReference>
<dbReference type="PROSITE" id="PS00061">
    <property type="entry name" value="ADH_SHORT"/>
    <property type="match status" value="1"/>
</dbReference>
<evidence type="ECO:0000256" key="3">
    <source>
        <dbReference type="RuleBase" id="RU000363"/>
    </source>
</evidence>
<dbReference type="SUPFAM" id="SSF51735">
    <property type="entry name" value="NAD(P)-binding Rossmann-fold domains"/>
    <property type="match status" value="1"/>
</dbReference>
<comment type="caution">
    <text evidence="5">The sequence shown here is derived from an EMBL/GenBank/DDBJ whole genome shotgun (WGS) entry which is preliminary data.</text>
</comment>
<protein>
    <submittedName>
        <fullName evidence="5">NAD(P)-dependent dehydrogenase (Short-subunit alcohol dehydrogenase family)</fullName>
    </submittedName>
</protein>
<comment type="similarity">
    <text evidence="1 3">Belongs to the short-chain dehydrogenases/reductases (SDR) family.</text>
</comment>
<dbReference type="Proteomes" id="UP000572051">
    <property type="component" value="Unassembled WGS sequence"/>
</dbReference>
<evidence type="ECO:0000313" key="6">
    <source>
        <dbReference type="Proteomes" id="UP000572051"/>
    </source>
</evidence>
<dbReference type="GO" id="GO:0016491">
    <property type="term" value="F:oxidoreductase activity"/>
    <property type="evidence" value="ECO:0007669"/>
    <property type="project" value="UniProtKB-KW"/>
</dbReference>
<dbReference type="PANTHER" id="PTHR43639:SF1">
    <property type="entry name" value="SHORT-CHAIN DEHYDROGENASE_REDUCTASE FAMILY PROTEIN"/>
    <property type="match status" value="1"/>
</dbReference>
<name>A0A7Z0JCU2_9ACTN</name>
<gene>
    <name evidence="5" type="ORF">HNR10_005699</name>
</gene>
<dbReference type="PRINTS" id="PR00080">
    <property type="entry name" value="SDRFAMILY"/>
</dbReference>
<evidence type="ECO:0000256" key="2">
    <source>
        <dbReference type="ARBA" id="ARBA00023002"/>
    </source>
</evidence>